<evidence type="ECO:0000313" key="5">
    <source>
        <dbReference type="Proteomes" id="UP001627154"/>
    </source>
</evidence>
<dbReference type="Pfam" id="PF20266">
    <property type="entry name" value="Mab-21_C"/>
    <property type="match status" value="1"/>
</dbReference>
<dbReference type="SMART" id="SM01265">
    <property type="entry name" value="Mab-21"/>
    <property type="match status" value="1"/>
</dbReference>
<sequence>MSFFPECPIFKQKVYDDVFKKMEEKHLTRADQDRKENTDLLKEIIEKKFISLMKRDQLFQLIFDRVDVGGSYYKGTKYGKPDEVKLHLVHKLGNINSTLNRKKPRPKFTVKFTNSNYKEVDVKLVSAFEFNSVQLNSSYQRYNENKLPFRVTLKPFHGYGLNSDLYWRLSFLENEKDTLRDEVRPVIKLIKKLRDAYDLKSITGNQIETIFFHEMFKYRSDLIQFLGASKTYLFIHGRKELLAALEKRYLASFWNSAYSLIDSSDPDYYDQVSRLRNILDGIDSKIEEDPDRLLYVF</sequence>
<organism evidence="4 5">
    <name type="scientific">Trichogramma kaykai</name>
    <dbReference type="NCBI Taxonomy" id="54128"/>
    <lineage>
        <taxon>Eukaryota</taxon>
        <taxon>Metazoa</taxon>
        <taxon>Ecdysozoa</taxon>
        <taxon>Arthropoda</taxon>
        <taxon>Hexapoda</taxon>
        <taxon>Insecta</taxon>
        <taxon>Pterygota</taxon>
        <taxon>Neoptera</taxon>
        <taxon>Endopterygota</taxon>
        <taxon>Hymenoptera</taxon>
        <taxon>Apocrita</taxon>
        <taxon>Proctotrupomorpha</taxon>
        <taxon>Chalcidoidea</taxon>
        <taxon>Trichogrammatidae</taxon>
        <taxon>Trichogramma</taxon>
    </lineage>
</organism>
<evidence type="ECO:0000313" key="4">
    <source>
        <dbReference type="EMBL" id="KAL3406395.1"/>
    </source>
</evidence>
<accession>A0ABD2XM21</accession>
<feature type="domain" description="Mab-21-like nucleotidyltransferase" evidence="2">
    <location>
        <begin position="21"/>
        <end position="180"/>
    </location>
</feature>
<reference evidence="4 5" key="1">
    <citation type="journal article" date="2024" name="bioRxiv">
        <title>A reference genome for Trichogramma kaykai: A tiny desert-dwelling parasitoid wasp with competing sex-ratio distorters.</title>
        <authorList>
            <person name="Culotta J."/>
            <person name="Lindsey A.R."/>
        </authorList>
    </citation>
    <scope>NUCLEOTIDE SEQUENCE [LARGE SCALE GENOMIC DNA]</scope>
    <source>
        <strain evidence="4 5">KSX58</strain>
    </source>
</reference>
<dbReference type="InterPro" id="IPR046903">
    <property type="entry name" value="Mab-21-like_nuc_Trfase"/>
</dbReference>
<feature type="domain" description="Mab-21-like HhH/H2TH-like" evidence="3">
    <location>
        <begin position="183"/>
        <end position="273"/>
    </location>
</feature>
<evidence type="ECO:0000256" key="1">
    <source>
        <dbReference type="ARBA" id="ARBA00008307"/>
    </source>
</evidence>
<name>A0ABD2XM21_9HYME</name>
<gene>
    <name evidence="4" type="ORF">TKK_001728</name>
</gene>
<dbReference type="InterPro" id="IPR046906">
    <property type="entry name" value="Mab-21_HhH/H2TH-like"/>
</dbReference>
<dbReference type="Gene3D" id="3.30.460.90">
    <property type="match status" value="1"/>
</dbReference>
<dbReference type="Gene3D" id="1.10.1410.40">
    <property type="match status" value="1"/>
</dbReference>
<evidence type="ECO:0000259" key="2">
    <source>
        <dbReference type="Pfam" id="PF03281"/>
    </source>
</evidence>
<comment type="similarity">
    <text evidence="1">Belongs to the mab-21 family.</text>
</comment>
<evidence type="ECO:0008006" key="6">
    <source>
        <dbReference type="Google" id="ProtNLM"/>
    </source>
</evidence>
<dbReference type="Proteomes" id="UP001627154">
    <property type="component" value="Unassembled WGS sequence"/>
</dbReference>
<dbReference type="InterPro" id="IPR024810">
    <property type="entry name" value="MAB21L/cGLR"/>
</dbReference>
<protein>
    <recommendedName>
        <fullName evidence="6">Mab-21-like nucleotidyltransferase domain-containing protein</fullName>
    </recommendedName>
</protein>
<keyword evidence="5" id="KW-1185">Reference proteome</keyword>
<dbReference type="EMBL" id="JBJJXI010000019">
    <property type="protein sequence ID" value="KAL3406395.1"/>
    <property type="molecule type" value="Genomic_DNA"/>
</dbReference>
<proteinExistence type="inferred from homology"/>
<dbReference type="AlphaFoldDB" id="A0ABD2XM21"/>
<comment type="caution">
    <text evidence="4">The sequence shown here is derived from an EMBL/GenBank/DDBJ whole genome shotgun (WGS) entry which is preliminary data.</text>
</comment>
<dbReference type="Pfam" id="PF03281">
    <property type="entry name" value="Mab-21"/>
    <property type="match status" value="1"/>
</dbReference>
<evidence type="ECO:0000259" key="3">
    <source>
        <dbReference type="Pfam" id="PF20266"/>
    </source>
</evidence>